<organism evidence="2 3">
    <name type="scientific">Ferrimonas gelatinilytica</name>
    <dbReference type="NCBI Taxonomy" id="1255257"/>
    <lineage>
        <taxon>Bacteria</taxon>
        <taxon>Pseudomonadati</taxon>
        <taxon>Pseudomonadota</taxon>
        <taxon>Gammaproteobacteria</taxon>
        <taxon>Alteromonadales</taxon>
        <taxon>Ferrimonadaceae</taxon>
        <taxon>Ferrimonas</taxon>
    </lineage>
</organism>
<protein>
    <submittedName>
        <fullName evidence="2">Uncharacterized protein</fullName>
    </submittedName>
</protein>
<feature type="chain" id="PRO_5046143616" evidence="1">
    <location>
        <begin position="26"/>
        <end position="234"/>
    </location>
</feature>
<keyword evidence="1" id="KW-0732">Signal</keyword>
<evidence type="ECO:0000313" key="2">
    <source>
        <dbReference type="EMBL" id="GAA5187646.1"/>
    </source>
</evidence>
<accession>A0ABP9RX34</accession>
<dbReference type="RefSeq" id="WP_345315536.1">
    <property type="nucleotide sequence ID" value="NZ_BAABLF010000005.1"/>
</dbReference>
<evidence type="ECO:0000256" key="1">
    <source>
        <dbReference type="SAM" id="SignalP"/>
    </source>
</evidence>
<feature type="signal peptide" evidence="1">
    <location>
        <begin position="1"/>
        <end position="25"/>
    </location>
</feature>
<gene>
    <name evidence="2" type="ORF">GCM10025772_05730</name>
</gene>
<name>A0ABP9RX34_9GAMM</name>
<comment type="caution">
    <text evidence="2">The sequence shown here is derived from an EMBL/GenBank/DDBJ whole genome shotgun (WGS) entry which is preliminary data.</text>
</comment>
<dbReference type="Proteomes" id="UP001501600">
    <property type="component" value="Unassembled WGS sequence"/>
</dbReference>
<dbReference type="EMBL" id="BAABLF010000005">
    <property type="protein sequence ID" value="GAA5187646.1"/>
    <property type="molecule type" value="Genomic_DNA"/>
</dbReference>
<proteinExistence type="predicted"/>
<keyword evidence="3" id="KW-1185">Reference proteome</keyword>
<evidence type="ECO:0000313" key="3">
    <source>
        <dbReference type="Proteomes" id="UP001501600"/>
    </source>
</evidence>
<sequence length="234" mass="26058">MNPPRNAPMRLLFLALALATLPAWGSLSPAGAEAQPETALLRALEGRWQGTLLGPNSSHTDKRSSVILMAFPSTGHSSGNALMPNLPSLTLHYRFSLQLSNAQRPQPRIIDDTLTLVIPNASRPFSAALPCTGSDAVSAELVRWQRLSSQIWTAAFDQLCRLRDRPVRLRRVFTRQGSTLQEHARLDYLDDREPYWRTLYRVHYRLDAAEAASPTLFPSPSSPDPLLFKKTAHP</sequence>
<reference evidence="3" key="1">
    <citation type="journal article" date="2019" name="Int. J. Syst. Evol. Microbiol.">
        <title>The Global Catalogue of Microorganisms (GCM) 10K type strain sequencing project: providing services to taxonomists for standard genome sequencing and annotation.</title>
        <authorList>
            <consortium name="The Broad Institute Genomics Platform"/>
            <consortium name="The Broad Institute Genome Sequencing Center for Infectious Disease"/>
            <person name="Wu L."/>
            <person name="Ma J."/>
        </authorList>
    </citation>
    <scope>NUCLEOTIDE SEQUENCE [LARGE SCALE GENOMIC DNA]</scope>
    <source>
        <strain evidence="3">JCM 18720</strain>
    </source>
</reference>